<dbReference type="PANTHER" id="PTHR14677">
    <property type="entry name" value="ARSENITE INDUCUBLE RNA ASSOCIATED PROTEIN AIP-1-RELATED"/>
    <property type="match status" value="1"/>
</dbReference>
<accession>A0A8D8RUP2</accession>
<feature type="domain" description="AN1-type" evidence="6">
    <location>
        <begin position="94"/>
        <end position="142"/>
    </location>
</feature>
<dbReference type="InterPro" id="IPR000058">
    <property type="entry name" value="Znf_AN1"/>
</dbReference>
<dbReference type="GO" id="GO:0043161">
    <property type="term" value="P:proteasome-mediated ubiquitin-dependent protein catabolic process"/>
    <property type="evidence" value="ECO:0007669"/>
    <property type="project" value="TreeGrafter"/>
</dbReference>
<dbReference type="InterPro" id="IPR035896">
    <property type="entry name" value="AN1-like_Znf"/>
</dbReference>
<dbReference type="PROSITE" id="PS50330">
    <property type="entry name" value="UIM"/>
    <property type="match status" value="1"/>
</dbReference>
<name>A0A8D8RUP2_9HEMI</name>
<evidence type="ECO:0000256" key="2">
    <source>
        <dbReference type="ARBA" id="ARBA00022737"/>
    </source>
</evidence>
<keyword evidence="3 5" id="KW-0863">Zinc-finger</keyword>
<reference evidence="7" key="1">
    <citation type="submission" date="2021-05" db="EMBL/GenBank/DDBJ databases">
        <authorList>
            <person name="Alioto T."/>
            <person name="Alioto T."/>
            <person name="Gomez Garrido J."/>
        </authorList>
    </citation>
    <scope>NUCLEOTIDE SEQUENCE</scope>
</reference>
<evidence type="ECO:0000256" key="4">
    <source>
        <dbReference type="ARBA" id="ARBA00022833"/>
    </source>
</evidence>
<dbReference type="SUPFAM" id="SSF118310">
    <property type="entry name" value="AN1-like Zinc finger"/>
    <property type="match status" value="2"/>
</dbReference>
<dbReference type="GO" id="GO:0045047">
    <property type="term" value="P:protein targeting to ER"/>
    <property type="evidence" value="ECO:0007669"/>
    <property type="project" value="TreeGrafter"/>
</dbReference>
<dbReference type="AlphaFoldDB" id="A0A8D8RUP2"/>
<dbReference type="GO" id="GO:0005783">
    <property type="term" value="C:endoplasmic reticulum"/>
    <property type="evidence" value="ECO:0007669"/>
    <property type="project" value="TreeGrafter"/>
</dbReference>
<keyword evidence="4" id="KW-0862">Zinc</keyword>
<proteinExistence type="predicted"/>
<dbReference type="GO" id="GO:0008270">
    <property type="term" value="F:zinc ion binding"/>
    <property type="evidence" value="ECO:0007669"/>
    <property type="project" value="UniProtKB-KW"/>
</dbReference>
<dbReference type="Pfam" id="PF25403">
    <property type="entry name" value="zf-C2H2_ZFAND2"/>
    <property type="match status" value="1"/>
</dbReference>
<evidence type="ECO:0000313" key="7">
    <source>
        <dbReference type="EMBL" id="CAG6656641.1"/>
    </source>
</evidence>
<keyword evidence="1" id="KW-0479">Metal-binding</keyword>
<keyword evidence="2" id="KW-0677">Repeat</keyword>
<feature type="domain" description="AN1-type" evidence="6">
    <location>
        <begin position="4"/>
        <end position="52"/>
    </location>
</feature>
<evidence type="ECO:0000259" key="6">
    <source>
        <dbReference type="PROSITE" id="PS51039"/>
    </source>
</evidence>
<dbReference type="PANTHER" id="PTHR14677:SF20">
    <property type="entry name" value="ZINC FINGER AN1-TYPE CONTAINING 2A-RELATED"/>
    <property type="match status" value="1"/>
</dbReference>
<dbReference type="Gene3D" id="4.10.1110.10">
    <property type="entry name" value="AN1-like Zinc finger"/>
    <property type="match status" value="2"/>
</dbReference>
<dbReference type="EMBL" id="HBUF01185564">
    <property type="protein sequence ID" value="CAG6656641.1"/>
    <property type="molecule type" value="Transcribed_RNA"/>
</dbReference>
<dbReference type="PROSITE" id="PS51039">
    <property type="entry name" value="ZF_AN1"/>
    <property type="match status" value="2"/>
</dbReference>
<dbReference type="FunFam" id="4.10.1110.10:FF:000003">
    <property type="entry name" value="AN1-type zinc finger protein 2B isoform X1"/>
    <property type="match status" value="1"/>
</dbReference>
<dbReference type="Pfam" id="PF01428">
    <property type="entry name" value="zf-AN1"/>
    <property type="match status" value="2"/>
</dbReference>
<dbReference type="SMART" id="SM00154">
    <property type="entry name" value="ZnF_AN1"/>
    <property type="match status" value="2"/>
</dbReference>
<evidence type="ECO:0000256" key="3">
    <source>
        <dbReference type="ARBA" id="ARBA00022771"/>
    </source>
</evidence>
<protein>
    <submittedName>
        <fullName evidence="7">AN1-type zinc finger protein 2B</fullName>
    </submittedName>
</protein>
<evidence type="ECO:0000256" key="5">
    <source>
        <dbReference type="PROSITE-ProRule" id="PRU00449"/>
    </source>
</evidence>
<sequence length="222" mass="25139">MEFPHLGKHCSMETCKKLDFLPVKCDACLCTFCSEHMTYLGHSCKSAAQKDVQVPVCPLCNQPVPTKRGELPDYAVGLHIDNNCSSDTAQERRKIFTNKCSVKSCKGRELIPVKCYQCTLNFCLKHRHPNDHNCEGQSNAARNKALESAQARLKNQQNRGMTTRDIQGNMAEDEALARALQISMQEVSHDFPYPTFCVLNILYSVSVYRIIFRFLVLCNIDN</sequence>
<evidence type="ECO:0000256" key="1">
    <source>
        <dbReference type="ARBA" id="ARBA00022723"/>
    </source>
</evidence>
<dbReference type="InterPro" id="IPR003903">
    <property type="entry name" value="UIM_dom"/>
</dbReference>
<dbReference type="InterPro" id="IPR057357">
    <property type="entry name" value="Znf-C2H2_ZFAND2A/B"/>
</dbReference>
<organism evidence="7">
    <name type="scientific">Cacopsylla melanoneura</name>
    <dbReference type="NCBI Taxonomy" id="428564"/>
    <lineage>
        <taxon>Eukaryota</taxon>
        <taxon>Metazoa</taxon>
        <taxon>Ecdysozoa</taxon>
        <taxon>Arthropoda</taxon>
        <taxon>Hexapoda</taxon>
        <taxon>Insecta</taxon>
        <taxon>Pterygota</taxon>
        <taxon>Neoptera</taxon>
        <taxon>Paraneoptera</taxon>
        <taxon>Hemiptera</taxon>
        <taxon>Sternorrhyncha</taxon>
        <taxon>Psylloidea</taxon>
        <taxon>Psyllidae</taxon>
        <taxon>Psyllinae</taxon>
        <taxon>Cacopsylla</taxon>
    </lineage>
</organism>